<comment type="similarity">
    <text evidence="1">Belongs to the RutC family.</text>
</comment>
<dbReference type="EMBL" id="GG738848">
    <property type="protein sequence ID" value="EFC49308.1"/>
    <property type="molecule type" value="Genomic_DNA"/>
</dbReference>
<evidence type="ECO:0000313" key="2">
    <source>
        <dbReference type="EMBL" id="EFC49308.1"/>
    </source>
</evidence>
<dbReference type="InterPro" id="IPR006175">
    <property type="entry name" value="YjgF/YER057c/UK114"/>
</dbReference>
<accession>D2V1H6</accession>
<dbReference type="CDD" id="cd00448">
    <property type="entry name" value="YjgF_YER057c_UK114_family"/>
    <property type="match status" value="1"/>
</dbReference>
<sequence length="161" mass="17448">MRKNTPAAIQCFSTCQNICLTPTCPPTNNSHKLFNTERGPKAIGPYSQATILNERLVFVSGQLGLDPKTGALAEGLDAQCHQALKNMSAILEDAGSSMDNVLKTTILLTDMAHFEVVNKIYESYFPNNKPARATFAVKALPKGGVVEIEAVAYQNVTPQHN</sequence>
<dbReference type="FunCoup" id="D2V1H6">
    <property type="interactions" value="194"/>
</dbReference>
<dbReference type="eggNOG" id="KOG2317">
    <property type="taxonomic scope" value="Eukaryota"/>
</dbReference>
<dbReference type="PANTHER" id="PTHR11803:SF39">
    <property type="entry name" value="2-IMINOBUTANOATE_2-IMINOPROPANOATE DEAMINASE"/>
    <property type="match status" value="1"/>
</dbReference>
<organism evidence="3">
    <name type="scientific">Naegleria gruberi</name>
    <name type="common">Amoeba</name>
    <dbReference type="NCBI Taxonomy" id="5762"/>
    <lineage>
        <taxon>Eukaryota</taxon>
        <taxon>Discoba</taxon>
        <taxon>Heterolobosea</taxon>
        <taxon>Tetramitia</taxon>
        <taxon>Eutetramitia</taxon>
        <taxon>Vahlkampfiidae</taxon>
        <taxon>Naegleria</taxon>
    </lineage>
</organism>
<reference evidence="2 3" key="1">
    <citation type="journal article" date="2010" name="Cell">
        <title>The genome of Naegleria gruberi illuminates early eukaryotic versatility.</title>
        <authorList>
            <person name="Fritz-Laylin L.K."/>
            <person name="Prochnik S.E."/>
            <person name="Ginger M.L."/>
            <person name="Dacks J.B."/>
            <person name="Carpenter M.L."/>
            <person name="Field M.C."/>
            <person name="Kuo A."/>
            <person name="Paredez A."/>
            <person name="Chapman J."/>
            <person name="Pham J."/>
            <person name="Shu S."/>
            <person name="Neupane R."/>
            <person name="Cipriano M."/>
            <person name="Mancuso J."/>
            <person name="Tu H."/>
            <person name="Salamov A."/>
            <person name="Lindquist E."/>
            <person name="Shapiro H."/>
            <person name="Lucas S."/>
            <person name="Grigoriev I.V."/>
            <person name="Cande W.Z."/>
            <person name="Fulton C."/>
            <person name="Rokhsar D.S."/>
            <person name="Dawson S.C."/>
        </authorList>
    </citation>
    <scope>NUCLEOTIDE SEQUENCE [LARGE SCALE GENOMIC DNA]</scope>
    <source>
        <strain evidence="2 3">NEG-M</strain>
    </source>
</reference>
<keyword evidence="3" id="KW-1185">Reference proteome</keyword>
<name>D2V1H6_NAEGR</name>
<evidence type="ECO:0000256" key="1">
    <source>
        <dbReference type="ARBA" id="ARBA00010552"/>
    </source>
</evidence>
<gene>
    <name evidence="2" type="ORF">NAEGRDRAFT_30249</name>
</gene>
<dbReference type="OMA" id="VKLNIFM"/>
<dbReference type="PANTHER" id="PTHR11803">
    <property type="entry name" value="2-IMINOBUTANOATE/2-IMINOPROPANOATE DEAMINASE RIDA"/>
    <property type="match status" value="1"/>
</dbReference>
<dbReference type="GO" id="GO:0005829">
    <property type="term" value="C:cytosol"/>
    <property type="evidence" value="ECO:0007669"/>
    <property type="project" value="TreeGrafter"/>
</dbReference>
<dbReference type="GeneID" id="8855227"/>
<dbReference type="InterPro" id="IPR019897">
    <property type="entry name" value="RidA_CS"/>
</dbReference>
<dbReference type="GO" id="GO:0019239">
    <property type="term" value="F:deaminase activity"/>
    <property type="evidence" value="ECO:0007669"/>
    <property type="project" value="TreeGrafter"/>
</dbReference>
<dbReference type="RefSeq" id="XP_002682052.1">
    <property type="nucleotide sequence ID" value="XM_002682006.1"/>
</dbReference>
<dbReference type="NCBIfam" id="TIGR00004">
    <property type="entry name" value="Rid family detoxifying hydrolase"/>
    <property type="match status" value="1"/>
</dbReference>
<dbReference type="InterPro" id="IPR006056">
    <property type="entry name" value="RidA"/>
</dbReference>
<dbReference type="Proteomes" id="UP000006671">
    <property type="component" value="Unassembled WGS sequence"/>
</dbReference>
<dbReference type="VEuPathDB" id="AmoebaDB:NAEGRDRAFT_30249"/>
<dbReference type="KEGG" id="ngr:NAEGRDRAFT_30249"/>
<proteinExistence type="inferred from homology"/>
<dbReference type="InterPro" id="IPR035959">
    <property type="entry name" value="RutC-like_sf"/>
</dbReference>
<dbReference type="Pfam" id="PF01042">
    <property type="entry name" value="Ribonuc_L-PSP"/>
    <property type="match status" value="1"/>
</dbReference>
<dbReference type="STRING" id="5762.D2V1H6"/>
<dbReference type="InParanoid" id="D2V1H6"/>
<dbReference type="SUPFAM" id="SSF55298">
    <property type="entry name" value="YjgF-like"/>
    <property type="match status" value="1"/>
</dbReference>
<protein>
    <submittedName>
        <fullName evidence="2">Predicted protein</fullName>
    </submittedName>
</protein>
<dbReference type="Gene3D" id="3.30.1330.40">
    <property type="entry name" value="RutC-like"/>
    <property type="match status" value="1"/>
</dbReference>
<evidence type="ECO:0000313" key="3">
    <source>
        <dbReference type="Proteomes" id="UP000006671"/>
    </source>
</evidence>
<dbReference type="PROSITE" id="PS01094">
    <property type="entry name" value="UPF0076"/>
    <property type="match status" value="1"/>
</dbReference>
<dbReference type="OrthoDB" id="309640at2759"/>
<dbReference type="FunFam" id="3.30.1330.40:FF:000001">
    <property type="entry name" value="L-PSP family endoribonuclease"/>
    <property type="match status" value="1"/>
</dbReference>
<dbReference type="AlphaFoldDB" id="D2V1H6"/>